<dbReference type="PANTHER" id="PTHR31307">
    <property type="entry name" value="TRIHELIX TRANSCRIPTION FACTOR ASIL2"/>
    <property type="match status" value="1"/>
</dbReference>
<organism evidence="4 5">
    <name type="scientific">Perilla frutescens var. hirtella</name>
    <name type="common">Perilla citriodora</name>
    <name type="synonym">Perilla setoyensis</name>
    <dbReference type="NCBI Taxonomy" id="608512"/>
    <lineage>
        <taxon>Eukaryota</taxon>
        <taxon>Viridiplantae</taxon>
        <taxon>Streptophyta</taxon>
        <taxon>Embryophyta</taxon>
        <taxon>Tracheophyta</taxon>
        <taxon>Spermatophyta</taxon>
        <taxon>Magnoliopsida</taxon>
        <taxon>eudicotyledons</taxon>
        <taxon>Gunneridae</taxon>
        <taxon>Pentapetalae</taxon>
        <taxon>asterids</taxon>
        <taxon>lamiids</taxon>
        <taxon>Lamiales</taxon>
        <taxon>Lamiaceae</taxon>
        <taxon>Nepetoideae</taxon>
        <taxon>Elsholtzieae</taxon>
        <taxon>Perilla</taxon>
    </lineage>
</organism>
<protein>
    <recommendedName>
        <fullName evidence="3">Myb-like domain-containing protein</fullName>
    </recommendedName>
</protein>
<dbReference type="InterPro" id="IPR001005">
    <property type="entry name" value="SANT/Myb"/>
</dbReference>
<dbReference type="PANTHER" id="PTHR31307:SF49">
    <property type="entry name" value="ALCOHOL DEHYDROGENASE TRANSCRIPTION FACTOR MYB_SANT-LIKE FAMILY PROTEIN"/>
    <property type="match status" value="1"/>
</dbReference>
<feature type="compositionally biased region" description="Low complexity" evidence="2">
    <location>
        <begin position="131"/>
        <end position="140"/>
    </location>
</feature>
<dbReference type="InterPro" id="IPR044822">
    <property type="entry name" value="Myb_DNA-bind_4"/>
</dbReference>
<dbReference type="PROSITE" id="PS50090">
    <property type="entry name" value="MYB_LIKE"/>
    <property type="match status" value="1"/>
</dbReference>
<reference evidence="4 5" key="1">
    <citation type="journal article" date="2021" name="Nat. Commun.">
        <title>Incipient diploidization of the medicinal plant Perilla within 10,000 years.</title>
        <authorList>
            <person name="Zhang Y."/>
            <person name="Shen Q."/>
            <person name="Leng L."/>
            <person name="Zhang D."/>
            <person name="Chen S."/>
            <person name="Shi Y."/>
            <person name="Ning Z."/>
            <person name="Chen S."/>
        </authorList>
    </citation>
    <scope>NUCLEOTIDE SEQUENCE [LARGE SCALE GENOMIC DNA]</scope>
    <source>
        <strain evidence="5">cv. PC099</strain>
    </source>
</reference>
<dbReference type="FunFam" id="1.10.10.60:FF:000152">
    <property type="entry name" value="Trihelix transcription factor ASIL2"/>
    <property type="match status" value="1"/>
</dbReference>
<comment type="caution">
    <text evidence="4">The sequence shown here is derived from an EMBL/GenBank/DDBJ whole genome shotgun (WGS) entry which is preliminary data.</text>
</comment>
<evidence type="ECO:0000313" key="4">
    <source>
        <dbReference type="EMBL" id="KAH6826149.1"/>
    </source>
</evidence>
<accession>A0AAD4P469</accession>
<evidence type="ECO:0000256" key="1">
    <source>
        <dbReference type="SAM" id="Coils"/>
    </source>
</evidence>
<feature type="domain" description="Myb-like" evidence="3">
    <location>
        <begin position="38"/>
        <end position="97"/>
    </location>
</feature>
<dbReference type="Gene3D" id="1.10.10.60">
    <property type="entry name" value="Homeodomain-like"/>
    <property type="match status" value="1"/>
</dbReference>
<keyword evidence="5" id="KW-1185">Reference proteome</keyword>
<proteinExistence type="predicted"/>
<feature type="coiled-coil region" evidence="1">
    <location>
        <begin position="254"/>
        <end position="281"/>
    </location>
</feature>
<evidence type="ECO:0000256" key="2">
    <source>
        <dbReference type="SAM" id="MobiDB-lite"/>
    </source>
</evidence>
<dbReference type="InterPro" id="IPR044823">
    <property type="entry name" value="ASIL1/2-like"/>
</dbReference>
<dbReference type="Pfam" id="PF13837">
    <property type="entry name" value="Myb_DNA-bind_4"/>
    <property type="match status" value="1"/>
</dbReference>
<keyword evidence="1" id="KW-0175">Coiled coil</keyword>
<dbReference type="AlphaFoldDB" id="A0AAD4P469"/>
<evidence type="ECO:0000259" key="3">
    <source>
        <dbReference type="PROSITE" id="PS50090"/>
    </source>
</evidence>
<name>A0AAD4P469_PERFH</name>
<dbReference type="EMBL" id="SDAM02000167">
    <property type="protein sequence ID" value="KAH6826149.1"/>
    <property type="molecule type" value="Genomic_DNA"/>
</dbReference>
<dbReference type="Proteomes" id="UP001190926">
    <property type="component" value="Unassembled WGS sequence"/>
</dbReference>
<sequence>MATIISPSSPDDHHHIPTATLALPSVATASRRLPPPCWTPDETVALIDSYKDKWYSLRRGNLRANHWQEVAEDVASRCPVNPPKTAVQCRHKMEKLRKRYRAEIQRSAGARRSASSWAHFQNMDSMEKGTNSTSLPSSSSSDEEEESKNNSLKRINDLYNHHSNHNGGFLNQNPERVHNGSTPGVRIKLPGGAATTAKVVYSSHSHNPNPNPNPRLMSSGGGPSRIGVVGKRKERVEGDVGEVVGAIQALGEGFMRMEKAKMEMAREIEEMRMEMELKRTDMILESQQRIVEAFAHAINHPKKNLDYAQLRT</sequence>
<gene>
    <name evidence="4" type="ORF">C2S53_001586</name>
</gene>
<feature type="region of interest" description="Disordered" evidence="2">
    <location>
        <begin position="105"/>
        <end position="150"/>
    </location>
</feature>
<evidence type="ECO:0000313" key="5">
    <source>
        <dbReference type="Proteomes" id="UP001190926"/>
    </source>
</evidence>
<feature type="compositionally biased region" description="Low complexity" evidence="2">
    <location>
        <begin position="106"/>
        <end position="118"/>
    </location>
</feature>
<dbReference type="SMART" id="SM00595">
    <property type="entry name" value="MADF"/>
    <property type="match status" value="1"/>
</dbReference>
<feature type="region of interest" description="Disordered" evidence="2">
    <location>
        <begin position="202"/>
        <end position="224"/>
    </location>
</feature>